<evidence type="ECO:0000259" key="9">
    <source>
        <dbReference type="SMART" id="SM00385"/>
    </source>
</evidence>
<dbReference type="Proteomes" id="UP000265080">
    <property type="component" value="Chromosome 16"/>
</dbReference>
<evidence type="ECO:0000256" key="6">
    <source>
        <dbReference type="ARBA" id="ARBA00023306"/>
    </source>
</evidence>
<evidence type="ECO:0000256" key="2">
    <source>
        <dbReference type="ARBA" id="ARBA00006955"/>
    </source>
</evidence>
<accession>A0A3P8TKN8</accession>
<dbReference type="Gene3D" id="1.10.472.10">
    <property type="entry name" value="Cyclin-like"/>
    <property type="match status" value="2"/>
</dbReference>
<protein>
    <submittedName>
        <fullName evidence="11">Cyclin B1</fullName>
    </submittedName>
</protein>
<keyword evidence="12" id="KW-1185">Reference proteome</keyword>
<evidence type="ECO:0000256" key="8">
    <source>
        <dbReference type="RuleBase" id="RU000383"/>
    </source>
</evidence>
<dbReference type="SMART" id="SM01332">
    <property type="entry name" value="Cyclin_C"/>
    <property type="match status" value="1"/>
</dbReference>
<dbReference type="GO" id="GO:0005829">
    <property type="term" value="C:cytosol"/>
    <property type="evidence" value="ECO:0007669"/>
    <property type="project" value="UniProtKB-ARBA"/>
</dbReference>
<reference evidence="11" key="2">
    <citation type="submission" date="2025-08" db="UniProtKB">
        <authorList>
            <consortium name="Ensembl"/>
        </authorList>
    </citation>
    <scope>IDENTIFICATION</scope>
</reference>
<keyword evidence="4" id="KW-0498">Mitosis</keyword>
<evidence type="ECO:0000256" key="1">
    <source>
        <dbReference type="ARBA" id="ARBA00003222"/>
    </source>
</evidence>
<dbReference type="InterPro" id="IPR013763">
    <property type="entry name" value="Cyclin-like_dom"/>
</dbReference>
<dbReference type="FunFam" id="1.10.472.10:FF:000198">
    <property type="entry name" value="G2/mitotic-specific cyclin-B1"/>
    <property type="match status" value="1"/>
</dbReference>
<evidence type="ECO:0000256" key="5">
    <source>
        <dbReference type="ARBA" id="ARBA00023127"/>
    </source>
</evidence>
<keyword evidence="6" id="KW-0131">Cell cycle</keyword>
<dbReference type="PANTHER" id="PTHR10177">
    <property type="entry name" value="CYCLINS"/>
    <property type="match status" value="1"/>
</dbReference>
<feature type="domain" description="Cyclin-like" evidence="9">
    <location>
        <begin position="146"/>
        <end position="228"/>
    </location>
</feature>
<organism evidence="11 12">
    <name type="scientific">Amphiprion percula</name>
    <name type="common">Orange clownfish</name>
    <name type="synonym">Lutjanus percula</name>
    <dbReference type="NCBI Taxonomy" id="161767"/>
    <lineage>
        <taxon>Eukaryota</taxon>
        <taxon>Metazoa</taxon>
        <taxon>Chordata</taxon>
        <taxon>Craniata</taxon>
        <taxon>Vertebrata</taxon>
        <taxon>Euteleostomi</taxon>
        <taxon>Actinopterygii</taxon>
        <taxon>Neopterygii</taxon>
        <taxon>Teleostei</taxon>
        <taxon>Neoteleostei</taxon>
        <taxon>Acanthomorphata</taxon>
        <taxon>Ovalentaria</taxon>
        <taxon>Pomacentridae</taxon>
        <taxon>Amphiprion</taxon>
    </lineage>
</organism>
<dbReference type="GO" id="GO:0044772">
    <property type="term" value="P:mitotic cell cycle phase transition"/>
    <property type="evidence" value="ECO:0007669"/>
    <property type="project" value="InterPro"/>
</dbReference>
<dbReference type="Pfam" id="PF02984">
    <property type="entry name" value="Cyclin_C"/>
    <property type="match status" value="1"/>
</dbReference>
<feature type="domain" description="Cyclin C-terminal" evidence="10">
    <location>
        <begin position="237"/>
        <end position="357"/>
    </location>
</feature>
<feature type="domain" description="Cyclin-like" evidence="9">
    <location>
        <begin position="241"/>
        <end position="324"/>
    </location>
</feature>
<reference evidence="11 12" key="1">
    <citation type="submission" date="2018-03" db="EMBL/GenBank/DDBJ databases">
        <title>Finding Nemo's genes: A chromosome-scale reference assembly of the genome of the orange clownfish Amphiprion percula.</title>
        <authorList>
            <person name="Lehmann R."/>
        </authorList>
    </citation>
    <scope>NUCLEOTIDE SEQUENCE</scope>
</reference>
<dbReference type="Pfam" id="PF00134">
    <property type="entry name" value="Cyclin_N"/>
    <property type="match status" value="1"/>
</dbReference>
<dbReference type="InterPro" id="IPR036915">
    <property type="entry name" value="Cyclin-like_sf"/>
</dbReference>
<evidence type="ECO:0000259" key="10">
    <source>
        <dbReference type="SMART" id="SM01332"/>
    </source>
</evidence>
<dbReference type="PROSITE" id="PS00292">
    <property type="entry name" value="CYCLINS"/>
    <property type="match status" value="1"/>
</dbReference>
<reference evidence="11" key="3">
    <citation type="submission" date="2025-09" db="UniProtKB">
        <authorList>
            <consortium name="Ensembl"/>
        </authorList>
    </citation>
    <scope>IDENTIFICATION</scope>
</reference>
<dbReference type="InterPro" id="IPR004367">
    <property type="entry name" value="Cyclin_C-dom"/>
</dbReference>
<comment type="similarity">
    <text evidence="2">Belongs to the cyclin family. Cyclin AB subfamily.</text>
</comment>
<dbReference type="GeneTree" id="ENSGT00940000154586"/>
<dbReference type="InterPro" id="IPR006671">
    <property type="entry name" value="Cyclin_N"/>
</dbReference>
<name>A0A3P8TKN8_AMPPE</name>
<evidence type="ECO:0000313" key="12">
    <source>
        <dbReference type="Proteomes" id="UP000265080"/>
    </source>
</evidence>
<dbReference type="InterPro" id="IPR039361">
    <property type="entry name" value="Cyclin"/>
</dbReference>
<keyword evidence="5 8" id="KW-0195">Cyclin</keyword>
<dbReference type="Ensembl" id="ENSAPET00000027207.1">
    <property type="protein sequence ID" value="ENSAPEP00000026500.1"/>
    <property type="gene ID" value="ENSAPEG00000018552.1"/>
</dbReference>
<evidence type="ECO:0000313" key="11">
    <source>
        <dbReference type="Ensembl" id="ENSAPEP00000026500.1"/>
    </source>
</evidence>
<evidence type="ECO:0000256" key="4">
    <source>
        <dbReference type="ARBA" id="ARBA00022776"/>
    </source>
</evidence>
<evidence type="ECO:0000256" key="7">
    <source>
        <dbReference type="ARBA" id="ARBA00025821"/>
    </source>
</evidence>
<comment type="function">
    <text evidence="1">Essential for the control of the cell cycle at the G2/M (mitosis) transition.</text>
</comment>
<dbReference type="SUPFAM" id="SSF47954">
    <property type="entry name" value="Cyclin-like"/>
    <property type="match status" value="2"/>
</dbReference>
<proteinExistence type="inferred from homology"/>
<keyword evidence="3" id="KW-0132">Cell division</keyword>
<dbReference type="SMART" id="SM00385">
    <property type="entry name" value="CYCLIN"/>
    <property type="match status" value="2"/>
</dbReference>
<dbReference type="InterPro" id="IPR048258">
    <property type="entry name" value="Cyclins_cyclin-box"/>
</dbReference>
<evidence type="ECO:0000256" key="3">
    <source>
        <dbReference type="ARBA" id="ARBA00022618"/>
    </source>
</evidence>
<dbReference type="AlphaFoldDB" id="A0A3P8TKN8"/>
<dbReference type="GO" id="GO:0016538">
    <property type="term" value="F:cyclin-dependent protein serine/threonine kinase regulator activity"/>
    <property type="evidence" value="ECO:0007669"/>
    <property type="project" value="InterPro"/>
</dbReference>
<comment type="subunit">
    <text evidence="7">Interacts with the CDK1 protein kinase to form a serine/threonine kinase holoenzyme complex also known as maturation promoting factor (MPF). The cyclin subunit imparts substrate specificity to the complex.</text>
</comment>
<sequence length="371" mass="42243">FFFVFLQNRLASTRNELAGKACSVAGPAQKPRAALGEIGNIAANKEVQKKVVYCWLWCMCLLEHMFVSPLFQVVPEPASPTPMETSGCEPAELCQMQNDHDNPMLCSDYVKDIYKYLRQLEIEQNVRPTYLKGQEVTGNMRAILIDWLVQVNLKFRLLQETMYMTVGIIDRFLQVIPKKQLQLVGVTAMFLASKYEEMYPPEISDFAYVTDRAYTTAQIRDMEMTILRVLKFKLGRPLPLQFLRRASKIYEVTAEQHTLAKYLLELTMVDYEMAHFPPSMVASAALALTLKVLDAGEWVSDATLQHYMDYTAESLIPVMAHIAKNVVRVNDCLTKHMAIKGKYSTSKQMRIATISQLKSSVVKDLAKQLTQ</sequence>
<dbReference type="GO" id="GO:0051301">
    <property type="term" value="P:cell division"/>
    <property type="evidence" value="ECO:0007669"/>
    <property type="project" value="UniProtKB-KW"/>
</dbReference>